<reference evidence="1" key="1">
    <citation type="submission" date="2020-10" db="EMBL/GenBank/DDBJ databases">
        <title>Fervidococcus fontis strain 3639Fd - the first crenarchaeon capable of growth on lipids.</title>
        <authorList>
            <person name="Kochetkova T.V."/>
            <person name="Elcheninov A.G."/>
            <person name="Toschakov S.V."/>
            <person name="Kublanov I.V."/>
        </authorList>
    </citation>
    <scope>NUCLEOTIDE SEQUENCE</scope>
    <source>
        <strain evidence="1">3639Fd</strain>
    </source>
</reference>
<dbReference type="InterPro" id="IPR005358">
    <property type="entry name" value="Puta_zinc/iron-chelating_dom"/>
</dbReference>
<dbReference type="RefSeq" id="WP_193803503.1">
    <property type="nucleotide sequence ID" value="NZ_JADEZV010000001.1"/>
</dbReference>
<dbReference type="AlphaFoldDB" id="A0A843AD38"/>
<dbReference type="PANTHER" id="PTHR35866">
    <property type="entry name" value="PUTATIVE-RELATED"/>
    <property type="match status" value="1"/>
</dbReference>
<evidence type="ECO:0000313" key="2">
    <source>
        <dbReference type="Proteomes" id="UP000652307"/>
    </source>
</evidence>
<proteinExistence type="predicted"/>
<organism evidence="1 2">
    <name type="scientific">Fervidicoccus fontis</name>
    <dbReference type="NCBI Taxonomy" id="683846"/>
    <lineage>
        <taxon>Archaea</taxon>
        <taxon>Thermoproteota</taxon>
        <taxon>Thermoprotei</taxon>
        <taxon>Fervidicoccales</taxon>
        <taxon>Fervidicoccaceae</taxon>
        <taxon>Fervidicoccus</taxon>
    </lineage>
</organism>
<name>A0A843AD38_9CREN</name>
<evidence type="ECO:0000313" key="1">
    <source>
        <dbReference type="EMBL" id="MBE9390996.1"/>
    </source>
</evidence>
<dbReference type="Pfam" id="PF03692">
    <property type="entry name" value="CxxCxxCC"/>
    <property type="match status" value="1"/>
</dbReference>
<protein>
    <submittedName>
        <fullName evidence="1">YkgJ family cysteine cluster protein</fullName>
    </submittedName>
</protein>
<dbReference type="EMBL" id="JADEZV010000001">
    <property type="protein sequence ID" value="MBE9390996.1"/>
    <property type="molecule type" value="Genomic_DNA"/>
</dbReference>
<dbReference type="Proteomes" id="UP000652307">
    <property type="component" value="Unassembled WGS sequence"/>
</dbReference>
<gene>
    <name evidence="1" type="ORF">IOK49_02740</name>
</gene>
<dbReference type="PANTHER" id="PTHR35866:SF2">
    <property type="entry name" value="YKGJ FAMILY CYSTEINE CLUSTER PROTEIN"/>
    <property type="match status" value="1"/>
</dbReference>
<accession>A0A843AD38</accession>
<sequence length="189" mass="22044">MNNMNYIRVGEKFKFKCTRCTLCCGTGPNVSITVFDVIRMSKYLDVNPIQFLKIFTNVIIADLIPVIALKGDIAGRCEFLGFDSNGKTFCKIYKYRPLKCRLYPVKLISPKSNHVYLDTDCPGLYAEDAEFIDFPVDIYKRNTYEVEWQYKKLYEKIFNEGKEPLNALLELIEELYEEAKNKNPSWLEI</sequence>
<comment type="caution">
    <text evidence="1">The sequence shown here is derived from an EMBL/GenBank/DDBJ whole genome shotgun (WGS) entry which is preliminary data.</text>
</comment>